<evidence type="ECO:0000313" key="5">
    <source>
        <dbReference type="Proteomes" id="UP000759529"/>
    </source>
</evidence>
<evidence type="ECO:0000256" key="1">
    <source>
        <dbReference type="SAM" id="Coils"/>
    </source>
</evidence>
<keyword evidence="4" id="KW-0255">Endonuclease</keyword>
<dbReference type="EMBL" id="JACSOD020000470">
    <property type="protein sequence ID" value="MBM6499190.1"/>
    <property type="molecule type" value="Genomic_DNA"/>
</dbReference>
<dbReference type="Gene3D" id="3.40.1350.10">
    <property type="match status" value="1"/>
</dbReference>
<keyword evidence="4" id="KW-0540">Nuclease</keyword>
<dbReference type="InterPro" id="IPR011856">
    <property type="entry name" value="tRNA_endonuc-like_dom_sf"/>
</dbReference>
<dbReference type="RefSeq" id="WP_187656369.1">
    <property type="nucleotide sequence ID" value="NZ_JACSOD020000470.1"/>
</dbReference>
<accession>A0ABS2CW58</accession>
<keyword evidence="2" id="KW-0812">Transmembrane</keyword>
<name>A0ABS2CW58_9FLAO</name>
<proteinExistence type="predicted"/>
<dbReference type="InterPro" id="IPR007560">
    <property type="entry name" value="Restrct_endonuc_IV_Mrr"/>
</dbReference>
<evidence type="ECO:0000256" key="2">
    <source>
        <dbReference type="SAM" id="Phobius"/>
    </source>
</evidence>
<evidence type="ECO:0000313" key="4">
    <source>
        <dbReference type="EMBL" id="MBM6499190.1"/>
    </source>
</evidence>
<dbReference type="SUPFAM" id="SSF52980">
    <property type="entry name" value="Restriction endonuclease-like"/>
    <property type="match status" value="1"/>
</dbReference>
<keyword evidence="5" id="KW-1185">Reference proteome</keyword>
<reference evidence="4 5" key="1">
    <citation type="submission" date="2021-02" db="EMBL/GenBank/DDBJ databases">
        <authorList>
            <person name="Jung H.S."/>
            <person name="Chun B.H."/>
            <person name="Jeon C.O."/>
        </authorList>
    </citation>
    <scope>NUCLEOTIDE SEQUENCE [LARGE SCALE GENOMIC DNA]</scope>
    <source>
        <strain evidence="4 5">LMG 25203</strain>
    </source>
</reference>
<keyword evidence="2" id="KW-0472">Membrane</keyword>
<evidence type="ECO:0000259" key="3">
    <source>
        <dbReference type="Pfam" id="PF04471"/>
    </source>
</evidence>
<comment type="caution">
    <text evidence="4">The sequence shown here is derived from an EMBL/GenBank/DDBJ whole genome shotgun (WGS) entry which is preliminary data.</text>
</comment>
<feature type="coiled-coil region" evidence="1">
    <location>
        <begin position="21"/>
        <end position="77"/>
    </location>
</feature>
<dbReference type="Proteomes" id="UP000759529">
    <property type="component" value="Unassembled WGS sequence"/>
</dbReference>
<dbReference type="GO" id="GO:0004519">
    <property type="term" value="F:endonuclease activity"/>
    <property type="evidence" value="ECO:0007669"/>
    <property type="project" value="UniProtKB-KW"/>
</dbReference>
<feature type="transmembrane region" description="Helical" evidence="2">
    <location>
        <begin position="6"/>
        <end position="24"/>
    </location>
</feature>
<gene>
    <name evidence="4" type="ORF">H9X54_007735</name>
</gene>
<feature type="domain" description="Restriction endonuclease type IV Mrr" evidence="3">
    <location>
        <begin position="221"/>
        <end position="333"/>
    </location>
</feature>
<keyword evidence="2" id="KW-1133">Transmembrane helix</keyword>
<protein>
    <submittedName>
        <fullName evidence="4">Restriction endonuclease</fullName>
    </submittedName>
</protein>
<sequence length="390" mass="46214">MTTELIIFIVIGISAFLVGIYLDLEGKIKTEKRKQENLANNFQKEISIIKKDCDLQISKIENENKKILQTLAEKEKLFLEINNINDKSVKKITSLFADYSLLQYDLSAKMLIGKIRPARKEAKRINELKKQTKSYIEQYKLMVYKYEYLLNIFPELNDYVEDIESIKELDKYTDLENLTDEFDYVKKYISKIEYSSLNEIQRNQLALDNYVKGKKTNWQIGRDYELFCGQYYQRKGWEVSYFGMEKKLNDLGRDLIAKKGSEIHIIQCKYWSKEKLIHEKHILQLFATTHILEISKSDLFHNFKPVFMTNIELSETAEKFAKMLKVEIIKMDLKEFPRIKCNVNGDNKIYHLPFDQKYDVTQINNKGEMYALTVEQAMKNGFRRAFKYHG</sequence>
<keyword evidence="4" id="KW-0378">Hydrolase</keyword>
<dbReference type="InterPro" id="IPR011335">
    <property type="entry name" value="Restrct_endonuc-II-like"/>
</dbReference>
<dbReference type="Pfam" id="PF04471">
    <property type="entry name" value="Mrr_cat"/>
    <property type="match status" value="1"/>
</dbReference>
<keyword evidence="1" id="KW-0175">Coiled coil</keyword>
<organism evidence="4 5">
    <name type="scientific">Flavobacterium macrobrachii</name>
    <dbReference type="NCBI Taxonomy" id="591204"/>
    <lineage>
        <taxon>Bacteria</taxon>
        <taxon>Pseudomonadati</taxon>
        <taxon>Bacteroidota</taxon>
        <taxon>Flavobacteriia</taxon>
        <taxon>Flavobacteriales</taxon>
        <taxon>Flavobacteriaceae</taxon>
        <taxon>Flavobacterium</taxon>
    </lineage>
</organism>